<organism evidence="1">
    <name type="scientific">Myoviridae sp. ctTYJ16</name>
    <dbReference type="NCBI Taxonomy" id="2825112"/>
    <lineage>
        <taxon>Viruses</taxon>
        <taxon>Duplodnaviria</taxon>
        <taxon>Heunggongvirae</taxon>
        <taxon>Uroviricota</taxon>
        <taxon>Caudoviricetes</taxon>
    </lineage>
</organism>
<sequence>MAKTDGVARIIALAALGKNGGGSTGGTTNYLELANKPKINNVELTGNKTLEDLGINIPDLENYYTKDIVNEALSKKQDTLIAGKNIIINGEVINAADDVIPTYILQTNIRPKYDESVEFTDVYDDLGKIINDNPGKTVHLCLYIPTNGIYITLAYYGTMVCPDIRTSTSTSASYPSFMTMNQNNARIILRLELDIDKTVSPYKAVVKKFSCDEGPTEYAITKDISNVENRTMEMVMMMLEDSNNNFLAKTNTTEFVPTGDYNPATKKYVDDNVKTYTAGENITISEDNVISANVSGGTDSNAVYTYYAPYSDEDWFTEENVANILQTVKDKGYSNFELCTLNGSHYALRRGGNLQALTTEGESYQLEYLQNDLKNYVYYFFVARLNEGGKIVVDGLGTQTYTAQEMIEAFLSPTLEKMSGYDGSASHLILQSNNGIFEWDSSLDGGIFGDSYTDPAYYTEKQVDKIVTDTVNEALGGRY</sequence>
<evidence type="ECO:0000313" key="1">
    <source>
        <dbReference type="EMBL" id="DAE03262.1"/>
    </source>
</evidence>
<reference evidence="1" key="1">
    <citation type="journal article" date="2021" name="Proc. Natl. Acad. Sci. U.S.A.">
        <title>A Catalog of Tens of Thousands of Viruses from Human Metagenomes Reveals Hidden Associations with Chronic Diseases.</title>
        <authorList>
            <person name="Tisza M.J."/>
            <person name="Buck C.B."/>
        </authorList>
    </citation>
    <scope>NUCLEOTIDE SEQUENCE</scope>
    <source>
        <strain evidence="1">CtTYJ16</strain>
    </source>
</reference>
<protein>
    <submittedName>
        <fullName evidence="1">Uncharacterized protein</fullName>
    </submittedName>
</protein>
<dbReference type="EMBL" id="BK015361">
    <property type="protein sequence ID" value="DAE03262.1"/>
    <property type="molecule type" value="Genomic_DNA"/>
</dbReference>
<proteinExistence type="predicted"/>
<name>A0A8S5P859_9CAUD</name>
<accession>A0A8S5P859</accession>